<comment type="caution">
    <text evidence="2">The sequence shown here is derived from an EMBL/GenBank/DDBJ whole genome shotgun (WGS) entry which is preliminary data.</text>
</comment>
<proteinExistence type="predicted"/>
<feature type="region of interest" description="Disordered" evidence="1">
    <location>
        <begin position="366"/>
        <end position="386"/>
    </location>
</feature>
<accession>A0ABU4RK42</accession>
<dbReference type="RefSeq" id="WP_319843049.1">
    <property type="nucleotide sequence ID" value="NZ_JAXAFJ010000001.1"/>
</dbReference>
<dbReference type="InterPro" id="IPR017853">
    <property type="entry name" value="GH"/>
</dbReference>
<dbReference type="Gene3D" id="3.20.20.80">
    <property type="entry name" value="Glycosidases"/>
    <property type="match status" value="2"/>
</dbReference>
<evidence type="ECO:0000313" key="2">
    <source>
        <dbReference type="EMBL" id="MDX6804941.1"/>
    </source>
</evidence>
<protein>
    <submittedName>
        <fullName evidence="2">Beta-glucosidase</fullName>
    </submittedName>
</protein>
<dbReference type="Proteomes" id="UP001274321">
    <property type="component" value="Unassembled WGS sequence"/>
</dbReference>
<sequence>MAEPLFQSFLLAGFECSSHRRADGRRLDLLSATGHDRWAASDYRHISELGLRTARDGLRWHLVERIPGHYDWSSFLPMLDAAEEAGVQVIWDLCHYGWPDDIDFWSPAFVDRFARFAAAAAGLVRDRSGRPAWYCPINEISFWAWAGGDQGRINPCAFGRGAEVKRQLVRAWIAAVDAIREVDPSARFTSAEPLIHVTSGSQDPQHIYQAEEYRLFQYEALDMVTGRREPELGGRPDCLNLLGLNFYPDNQWYFDGPPIPLGHHAYRPLGDMIADAARRFGVPVFLAETGAEGSARASWLHYVLEEVAHAVEAGVPVEGVCLYPVLDYPGWDNDRMCQVGLLSTADAEGRRDVHGRLLREMERQVPGLKQQRDAARRHFAHEGARS</sequence>
<gene>
    <name evidence="2" type="ORF">SCD90_02580</name>
</gene>
<name>A0ABU4RK42_9HYPH</name>
<evidence type="ECO:0000256" key="1">
    <source>
        <dbReference type="SAM" id="MobiDB-lite"/>
    </source>
</evidence>
<dbReference type="EMBL" id="JAXAFJ010000001">
    <property type="protein sequence ID" value="MDX6804941.1"/>
    <property type="molecule type" value="Genomic_DNA"/>
</dbReference>
<keyword evidence="3" id="KW-1185">Reference proteome</keyword>
<evidence type="ECO:0000313" key="3">
    <source>
        <dbReference type="Proteomes" id="UP001274321"/>
    </source>
</evidence>
<feature type="compositionally biased region" description="Basic and acidic residues" evidence="1">
    <location>
        <begin position="370"/>
        <end position="386"/>
    </location>
</feature>
<reference evidence="2 3" key="1">
    <citation type="submission" date="2023-11" db="EMBL/GenBank/DDBJ databases">
        <authorList>
            <person name="Bao R."/>
        </authorList>
    </citation>
    <scope>NUCLEOTIDE SEQUENCE [LARGE SCALE GENOMIC DNA]</scope>
    <source>
        <strain evidence="2 3">PJ23</strain>
    </source>
</reference>
<dbReference type="SUPFAM" id="SSF51445">
    <property type="entry name" value="(Trans)glycosidases"/>
    <property type="match status" value="1"/>
</dbReference>
<organism evidence="2 3">
    <name type="scientific">Terrihabitans rhizophilus</name>
    <dbReference type="NCBI Taxonomy" id="3092662"/>
    <lineage>
        <taxon>Bacteria</taxon>
        <taxon>Pseudomonadati</taxon>
        <taxon>Pseudomonadota</taxon>
        <taxon>Alphaproteobacteria</taxon>
        <taxon>Hyphomicrobiales</taxon>
        <taxon>Terrihabitans</taxon>
    </lineage>
</organism>